<accession>A0A9D2M472</accession>
<feature type="active site" evidence="3">
    <location>
        <position position="134"/>
    </location>
</feature>
<dbReference type="EMBL" id="DWYA01000056">
    <property type="protein sequence ID" value="HJB40043.1"/>
    <property type="molecule type" value="Genomic_DNA"/>
</dbReference>
<dbReference type="Proteomes" id="UP000824209">
    <property type="component" value="Unassembled WGS sequence"/>
</dbReference>
<keyword evidence="4" id="KW-0413">Isomerase</keyword>
<dbReference type="GO" id="GO:0140098">
    <property type="term" value="F:catalytic activity, acting on RNA"/>
    <property type="evidence" value="ECO:0007669"/>
    <property type="project" value="UniProtKB-ARBA"/>
</dbReference>
<dbReference type="Pfam" id="PF00849">
    <property type="entry name" value="PseudoU_synth_2"/>
    <property type="match status" value="1"/>
</dbReference>
<dbReference type="GO" id="GO:0000455">
    <property type="term" value="P:enzyme-directed rRNA pseudouridine synthesis"/>
    <property type="evidence" value="ECO:0007669"/>
    <property type="project" value="TreeGrafter"/>
</dbReference>
<evidence type="ECO:0000259" key="5">
    <source>
        <dbReference type="Pfam" id="PF00849"/>
    </source>
</evidence>
<dbReference type="InterPro" id="IPR050188">
    <property type="entry name" value="RluA_PseudoU_synthase"/>
</dbReference>
<dbReference type="EC" id="5.4.99.-" evidence="4"/>
<comment type="function">
    <text evidence="4">Responsible for synthesis of pseudouridine from uracil.</text>
</comment>
<dbReference type="GO" id="GO:0009982">
    <property type="term" value="F:pseudouridine synthase activity"/>
    <property type="evidence" value="ECO:0007669"/>
    <property type="project" value="InterPro"/>
</dbReference>
<dbReference type="PANTHER" id="PTHR21600:SF87">
    <property type="entry name" value="RNA PSEUDOURIDYLATE SYNTHASE DOMAIN-CONTAINING PROTEIN 1"/>
    <property type="match status" value="1"/>
</dbReference>
<gene>
    <name evidence="6" type="ORF">H9943_06565</name>
</gene>
<comment type="similarity">
    <text evidence="2 4">Belongs to the pseudouridine synthase RluA family.</text>
</comment>
<feature type="domain" description="Pseudouridine synthase RsuA/RluA-like" evidence="5">
    <location>
        <begin position="87"/>
        <end position="234"/>
    </location>
</feature>
<reference evidence="6" key="2">
    <citation type="submission" date="2021-04" db="EMBL/GenBank/DDBJ databases">
        <authorList>
            <person name="Gilroy R."/>
        </authorList>
    </citation>
    <scope>NUCLEOTIDE SEQUENCE</scope>
    <source>
        <strain evidence="6">ChiBcec8-14828</strain>
    </source>
</reference>
<dbReference type="AlphaFoldDB" id="A0A9D2M472"/>
<dbReference type="InterPro" id="IPR006145">
    <property type="entry name" value="PsdUridine_synth_RsuA/RluA"/>
</dbReference>
<evidence type="ECO:0000313" key="7">
    <source>
        <dbReference type="Proteomes" id="UP000824209"/>
    </source>
</evidence>
<organism evidence="6 7">
    <name type="scientific">Candidatus Ruthenibacterium avium</name>
    <dbReference type="NCBI Taxonomy" id="2838751"/>
    <lineage>
        <taxon>Bacteria</taxon>
        <taxon>Bacillati</taxon>
        <taxon>Bacillota</taxon>
        <taxon>Clostridia</taxon>
        <taxon>Eubacteriales</taxon>
        <taxon>Oscillospiraceae</taxon>
        <taxon>Ruthenibacterium</taxon>
    </lineage>
</organism>
<comment type="catalytic activity">
    <reaction evidence="1 4">
        <text>a uridine in RNA = a pseudouridine in RNA</text>
        <dbReference type="Rhea" id="RHEA:48348"/>
        <dbReference type="Rhea" id="RHEA-COMP:12068"/>
        <dbReference type="Rhea" id="RHEA-COMP:12069"/>
        <dbReference type="ChEBI" id="CHEBI:65314"/>
        <dbReference type="ChEBI" id="CHEBI:65315"/>
    </reaction>
</comment>
<dbReference type="NCBIfam" id="TIGR00005">
    <property type="entry name" value="rluA_subfam"/>
    <property type="match status" value="1"/>
</dbReference>
<evidence type="ECO:0000313" key="6">
    <source>
        <dbReference type="EMBL" id="HJB40043.1"/>
    </source>
</evidence>
<dbReference type="Gene3D" id="3.30.2350.10">
    <property type="entry name" value="Pseudouridine synthase"/>
    <property type="match status" value="1"/>
</dbReference>
<dbReference type="PANTHER" id="PTHR21600">
    <property type="entry name" value="MITOCHONDRIAL RNA PSEUDOURIDINE SYNTHASE"/>
    <property type="match status" value="1"/>
</dbReference>
<name>A0A9D2M472_9FIRM</name>
<dbReference type="InterPro" id="IPR020103">
    <property type="entry name" value="PsdUridine_synth_cat_dom_sf"/>
</dbReference>
<evidence type="ECO:0000256" key="1">
    <source>
        <dbReference type="ARBA" id="ARBA00000073"/>
    </source>
</evidence>
<reference evidence="6" key="1">
    <citation type="journal article" date="2021" name="PeerJ">
        <title>Extensive microbial diversity within the chicken gut microbiome revealed by metagenomics and culture.</title>
        <authorList>
            <person name="Gilroy R."/>
            <person name="Ravi A."/>
            <person name="Getino M."/>
            <person name="Pursley I."/>
            <person name="Horton D.L."/>
            <person name="Alikhan N.F."/>
            <person name="Baker D."/>
            <person name="Gharbi K."/>
            <person name="Hall N."/>
            <person name="Watson M."/>
            <person name="Adriaenssens E.M."/>
            <person name="Foster-Nyarko E."/>
            <person name="Jarju S."/>
            <person name="Secka A."/>
            <person name="Antonio M."/>
            <person name="Oren A."/>
            <person name="Chaudhuri R.R."/>
            <person name="La Ragione R."/>
            <person name="Hildebrand F."/>
            <person name="Pallen M.J."/>
        </authorList>
    </citation>
    <scope>NUCLEOTIDE SEQUENCE</scope>
    <source>
        <strain evidence="6">ChiBcec8-14828</strain>
    </source>
</reference>
<proteinExistence type="inferred from homology"/>
<evidence type="ECO:0000256" key="4">
    <source>
        <dbReference type="RuleBase" id="RU362028"/>
    </source>
</evidence>
<dbReference type="SUPFAM" id="SSF55120">
    <property type="entry name" value="Pseudouridine synthase"/>
    <property type="match status" value="1"/>
</dbReference>
<sequence>MIQEICWQVAPRCDGMTLRDFLRSKRVSAGLRAAVKRNGGFLCDGRLICAHERIAAGQKIVMPLCEEQESHVTPQNIPLDICYESPHVMVLNKPAGMTIHPTLGFAHDTLANAFCGEMERRGEKRLFRPLNRLDRETSGLVVCAMHGYAAAWLTEEVQKIYYAVVQGMPSPPQGDWNQPIRRCEDSIIKRCCADDGKPSLTHYRVLYYEPTKNCALTECRLETGRTHQIRVHASTLGHPLCGDDLYGGSTQYINRVALHCGSVSFREPVTEQRVAVTCPLPPDICELLPNWVQEAVLLDSQIWKISENGKNA</sequence>
<dbReference type="CDD" id="cd02869">
    <property type="entry name" value="PseudoU_synth_RluA_like"/>
    <property type="match status" value="1"/>
</dbReference>
<dbReference type="PROSITE" id="PS01129">
    <property type="entry name" value="PSI_RLU"/>
    <property type="match status" value="1"/>
</dbReference>
<evidence type="ECO:0000256" key="2">
    <source>
        <dbReference type="ARBA" id="ARBA00010876"/>
    </source>
</evidence>
<dbReference type="InterPro" id="IPR006224">
    <property type="entry name" value="PsdUridine_synth_RluA-like_CS"/>
</dbReference>
<dbReference type="InterPro" id="IPR006225">
    <property type="entry name" value="PsdUridine_synth_RluC/D"/>
</dbReference>
<protein>
    <recommendedName>
        <fullName evidence="4">Pseudouridine synthase</fullName>
        <ecNumber evidence="4">5.4.99.-</ecNumber>
    </recommendedName>
</protein>
<dbReference type="GO" id="GO:0003723">
    <property type="term" value="F:RNA binding"/>
    <property type="evidence" value="ECO:0007669"/>
    <property type="project" value="InterPro"/>
</dbReference>
<comment type="caution">
    <text evidence="6">The sequence shown here is derived from an EMBL/GenBank/DDBJ whole genome shotgun (WGS) entry which is preliminary data.</text>
</comment>
<evidence type="ECO:0000256" key="3">
    <source>
        <dbReference type="PIRSR" id="PIRSR606225-1"/>
    </source>
</evidence>